<accession>A0A4C1XH80</accession>
<reference evidence="1 2" key="1">
    <citation type="journal article" date="2019" name="Commun. Biol.">
        <title>The bagworm genome reveals a unique fibroin gene that provides high tensile strength.</title>
        <authorList>
            <person name="Kono N."/>
            <person name="Nakamura H."/>
            <person name="Ohtoshi R."/>
            <person name="Tomita M."/>
            <person name="Numata K."/>
            <person name="Arakawa K."/>
        </authorList>
    </citation>
    <scope>NUCLEOTIDE SEQUENCE [LARGE SCALE GENOMIC DNA]</scope>
</reference>
<keyword evidence="2" id="KW-1185">Reference proteome</keyword>
<comment type="caution">
    <text evidence="1">The sequence shown here is derived from an EMBL/GenBank/DDBJ whole genome shotgun (WGS) entry which is preliminary data.</text>
</comment>
<proteinExistence type="predicted"/>
<sequence>MPKVANEISPRYTRGRYRAHVTGYLPTKKKETPLAFDVSNNTAAYHQRTSQDRREVRLGEQRGRSNALGLEYDLVRRVRTPLLWMQRSRLSIIATKVLPVESTPPQPQRVCWQLKSPSSKQNLTKVERIASNSLKIRREGEAIYRDRKVVTSNFTATAWRPSLLARIPTGEKRLCCKLLSEDLEFERAQPLGLEENLLKMIHLDLLVAVVDPVKIEDFVHLHSTGLAYICIITLKKSRLRSTLSFSVLISAAVVALDRRVSVHFDRQSIVTKKYHLQQYLPIKVQSRIHTGDQSEETPLTRPRRVTSKVGMKALILLSARKQDMIVATHHLTWPLQSSGYPNRRSTARHR</sequence>
<evidence type="ECO:0000313" key="1">
    <source>
        <dbReference type="EMBL" id="GBP63311.1"/>
    </source>
</evidence>
<dbReference type="EMBL" id="BGZK01000866">
    <property type="protein sequence ID" value="GBP63311.1"/>
    <property type="molecule type" value="Genomic_DNA"/>
</dbReference>
<dbReference type="Proteomes" id="UP000299102">
    <property type="component" value="Unassembled WGS sequence"/>
</dbReference>
<evidence type="ECO:0000313" key="2">
    <source>
        <dbReference type="Proteomes" id="UP000299102"/>
    </source>
</evidence>
<protein>
    <submittedName>
        <fullName evidence="1">Uncharacterized protein</fullName>
    </submittedName>
</protein>
<dbReference type="AlphaFoldDB" id="A0A4C1XH80"/>
<name>A0A4C1XH80_EUMVA</name>
<gene>
    <name evidence="1" type="ORF">EVAR_26625_1</name>
</gene>
<organism evidence="1 2">
    <name type="scientific">Eumeta variegata</name>
    <name type="common">Bagworm moth</name>
    <name type="synonym">Eumeta japonica</name>
    <dbReference type="NCBI Taxonomy" id="151549"/>
    <lineage>
        <taxon>Eukaryota</taxon>
        <taxon>Metazoa</taxon>
        <taxon>Ecdysozoa</taxon>
        <taxon>Arthropoda</taxon>
        <taxon>Hexapoda</taxon>
        <taxon>Insecta</taxon>
        <taxon>Pterygota</taxon>
        <taxon>Neoptera</taxon>
        <taxon>Endopterygota</taxon>
        <taxon>Lepidoptera</taxon>
        <taxon>Glossata</taxon>
        <taxon>Ditrysia</taxon>
        <taxon>Tineoidea</taxon>
        <taxon>Psychidae</taxon>
        <taxon>Oiketicinae</taxon>
        <taxon>Eumeta</taxon>
    </lineage>
</organism>